<dbReference type="InterPro" id="IPR001810">
    <property type="entry name" value="F-box_dom"/>
</dbReference>
<dbReference type="AlphaFoldDB" id="A0AAW1Y9F4"/>
<evidence type="ECO:0000259" key="1">
    <source>
        <dbReference type="PROSITE" id="PS50181"/>
    </source>
</evidence>
<reference evidence="2 3" key="1">
    <citation type="journal article" date="2023" name="G3 (Bethesda)">
        <title>A chromosome-length genome assembly and annotation of blackberry (Rubus argutus, cv. 'Hillquist').</title>
        <authorList>
            <person name="Bruna T."/>
            <person name="Aryal R."/>
            <person name="Dudchenko O."/>
            <person name="Sargent D.J."/>
            <person name="Mead D."/>
            <person name="Buti M."/>
            <person name="Cavallini A."/>
            <person name="Hytonen T."/>
            <person name="Andres J."/>
            <person name="Pham M."/>
            <person name="Weisz D."/>
            <person name="Mascagni F."/>
            <person name="Usai G."/>
            <person name="Natali L."/>
            <person name="Bassil N."/>
            <person name="Fernandez G.E."/>
            <person name="Lomsadze A."/>
            <person name="Armour M."/>
            <person name="Olukolu B."/>
            <person name="Poorten T."/>
            <person name="Britton C."/>
            <person name="Davik J."/>
            <person name="Ashrafi H."/>
            <person name="Aiden E.L."/>
            <person name="Borodovsky M."/>
            <person name="Worthington M."/>
        </authorList>
    </citation>
    <scope>NUCLEOTIDE SEQUENCE [LARGE SCALE GENOMIC DNA]</scope>
    <source>
        <strain evidence="2">PI 553951</strain>
    </source>
</reference>
<accession>A0AAW1Y9F4</accession>
<organism evidence="2 3">
    <name type="scientific">Rubus argutus</name>
    <name type="common">Southern blackberry</name>
    <dbReference type="NCBI Taxonomy" id="59490"/>
    <lineage>
        <taxon>Eukaryota</taxon>
        <taxon>Viridiplantae</taxon>
        <taxon>Streptophyta</taxon>
        <taxon>Embryophyta</taxon>
        <taxon>Tracheophyta</taxon>
        <taxon>Spermatophyta</taxon>
        <taxon>Magnoliopsida</taxon>
        <taxon>eudicotyledons</taxon>
        <taxon>Gunneridae</taxon>
        <taxon>Pentapetalae</taxon>
        <taxon>rosids</taxon>
        <taxon>fabids</taxon>
        <taxon>Rosales</taxon>
        <taxon>Rosaceae</taxon>
        <taxon>Rosoideae</taxon>
        <taxon>Rosoideae incertae sedis</taxon>
        <taxon>Rubus</taxon>
    </lineage>
</organism>
<dbReference type="PANTHER" id="PTHR33110:SF71">
    <property type="entry name" value="F-BOX_KELCH-REPEAT PROTEIN"/>
    <property type="match status" value="1"/>
</dbReference>
<feature type="domain" description="F-box" evidence="1">
    <location>
        <begin position="20"/>
        <end position="54"/>
    </location>
</feature>
<dbReference type="PROSITE" id="PS50181">
    <property type="entry name" value="FBOX"/>
    <property type="match status" value="1"/>
</dbReference>
<dbReference type="SUPFAM" id="SSF81383">
    <property type="entry name" value="F-box domain"/>
    <property type="match status" value="1"/>
</dbReference>
<dbReference type="EMBL" id="JBEDUW010000002">
    <property type="protein sequence ID" value="KAK9944372.1"/>
    <property type="molecule type" value="Genomic_DNA"/>
</dbReference>
<dbReference type="Gene3D" id="1.20.1280.50">
    <property type="match status" value="1"/>
</dbReference>
<keyword evidence="3" id="KW-1185">Reference proteome</keyword>
<dbReference type="InterPro" id="IPR036047">
    <property type="entry name" value="F-box-like_dom_sf"/>
</dbReference>
<comment type="caution">
    <text evidence="2">The sequence shown here is derived from an EMBL/GenBank/DDBJ whole genome shotgun (WGS) entry which is preliminary data.</text>
</comment>
<dbReference type="PANTHER" id="PTHR33110">
    <property type="entry name" value="F-BOX/KELCH-REPEAT PROTEIN-RELATED"/>
    <property type="match status" value="1"/>
</dbReference>
<name>A0AAW1Y9F4_RUBAR</name>
<sequence>MSKRKRQQHKYTYGCWQNPPEDIMEKIIQHLSLDDRLRLSFVCKHWQSFATRRDMRSAPQLPLLVLPHPPNCQVLSFASLSKGEVVCLNMPKPVRGVFFHTSSKAFFNNHGLGVDRQELGFCRPGDKRWIVFNYFDTCIGVKDILFSGNTLYALLLHNDDTKSGTVVAHTLTFGDHVVELKFIYDIEATMNRYVVHDSHNSYMLESSINNEVFLIHQMLDHTYPNPDPYQDIDQEDQHLSGTTRSDEMISIFYLDTGKIKRLFPDVDDLKGQKGWFTPSLW</sequence>
<protein>
    <recommendedName>
        <fullName evidence="1">F-box domain-containing protein</fullName>
    </recommendedName>
</protein>
<dbReference type="Proteomes" id="UP001457282">
    <property type="component" value="Unassembled WGS sequence"/>
</dbReference>
<dbReference type="Pfam" id="PF00646">
    <property type="entry name" value="F-box"/>
    <property type="match status" value="1"/>
</dbReference>
<evidence type="ECO:0000313" key="3">
    <source>
        <dbReference type="Proteomes" id="UP001457282"/>
    </source>
</evidence>
<gene>
    <name evidence="2" type="ORF">M0R45_009944</name>
</gene>
<evidence type="ECO:0000313" key="2">
    <source>
        <dbReference type="EMBL" id="KAK9944372.1"/>
    </source>
</evidence>
<dbReference type="CDD" id="cd09917">
    <property type="entry name" value="F-box_SF"/>
    <property type="match status" value="1"/>
</dbReference>
<proteinExistence type="predicted"/>